<dbReference type="InterPro" id="IPR050639">
    <property type="entry name" value="SSR_resolvase"/>
</dbReference>
<protein>
    <recommendedName>
        <fullName evidence="5">Recombinase family protein</fullName>
    </recommendedName>
</protein>
<proteinExistence type="predicted"/>
<dbReference type="Gene3D" id="3.40.50.1390">
    <property type="entry name" value="Resolvase, N-terminal catalytic domain"/>
    <property type="match status" value="1"/>
</dbReference>
<dbReference type="PANTHER" id="PTHR30461">
    <property type="entry name" value="DNA-INVERTASE FROM LAMBDOID PROPHAGE"/>
    <property type="match status" value="1"/>
</dbReference>
<dbReference type="EMBL" id="BMJD01000072">
    <property type="protein sequence ID" value="GGB62294.1"/>
    <property type="molecule type" value="Genomic_DNA"/>
</dbReference>
<dbReference type="InterPro" id="IPR006119">
    <property type="entry name" value="Resolv_N"/>
</dbReference>
<dbReference type="GO" id="GO:0003677">
    <property type="term" value="F:DNA binding"/>
    <property type="evidence" value="ECO:0007669"/>
    <property type="project" value="InterPro"/>
</dbReference>
<name>A0A9W5X858_9BACI</name>
<dbReference type="Pfam" id="PF00239">
    <property type="entry name" value="Resolvase"/>
    <property type="match status" value="1"/>
</dbReference>
<dbReference type="SUPFAM" id="SSF53041">
    <property type="entry name" value="Resolvase-like"/>
    <property type="match status" value="1"/>
</dbReference>
<dbReference type="Pfam" id="PF07508">
    <property type="entry name" value="Recombinase"/>
    <property type="match status" value="1"/>
</dbReference>
<dbReference type="GO" id="GO:0000150">
    <property type="term" value="F:DNA strand exchange activity"/>
    <property type="evidence" value="ECO:0007669"/>
    <property type="project" value="InterPro"/>
</dbReference>
<accession>A0A9W5X858</accession>
<comment type="caution">
    <text evidence="3">The sequence shown here is derived from an EMBL/GenBank/DDBJ whole genome shotgun (WGS) entry which is preliminary data.</text>
</comment>
<dbReference type="RefSeq" id="WP_188725909.1">
    <property type="nucleotide sequence ID" value="NZ_BMJD01000072.1"/>
</dbReference>
<gene>
    <name evidence="3" type="ORF">GCM10011409_44360</name>
</gene>
<dbReference type="Gene3D" id="3.90.1750.20">
    <property type="entry name" value="Putative Large Serine Recombinase, Chain B, Domain 2"/>
    <property type="match status" value="1"/>
</dbReference>
<dbReference type="InterPro" id="IPR011109">
    <property type="entry name" value="DNA_bind_recombinase_dom"/>
</dbReference>
<dbReference type="CDD" id="cd00338">
    <property type="entry name" value="Ser_Recombinase"/>
    <property type="match status" value="1"/>
</dbReference>
<dbReference type="PROSITE" id="PS51737">
    <property type="entry name" value="RECOMBINASE_DNA_BIND"/>
    <property type="match status" value="1"/>
</dbReference>
<evidence type="ECO:0000259" key="2">
    <source>
        <dbReference type="PROSITE" id="PS51737"/>
    </source>
</evidence>
<feature type="domain" description="Resolvase/invertase-type recombinase catalytic" evidence="1">
    <location>
        <begin position="2"/>
        <end position="146"/>
    </location>
</feature>
<dbReference type="SMART" id="SM00857">
    <property type="entry name" value="Resolvase"/>
    <property type="match status" value="1"/>
</dbReference>
<sequence length="495" mass="57543">MRCAIYIRVSTDKEEQKTSLKYQQDLFYRYVEEKGWDIYEFYIDVQSGTTAKRKNLQRMIEDAYDKKFDIILAKELSRLARNGELSYRIKNLCEQQGIHIITLDNAIDTLNGDTAMFGLYAWMYEQESRNTSTRVKESLKTRANKGIFSGSIPPYGYKINNGKLVIRDDDTPKIVKRIYNEYLAGKGRDSIARGLYNDNVPTPAEIAGKRNVGNKWNDSTIKLILSNPHYTGILVQGRTTTKSVTSKKREKVEPELQIIKKNTHEPIISREVFEFVQQQMKTRTKFITAPKKHLFTNTMLCADCGSKMWYRSNRKGYICGNYARYGKKACSNHAIKEQLLKDIILSDINPLAKQIDRDHFIKRLEFNTNKSKMKLEEQLERLTKQISILKGRKMKFINMLVDGKVTQEDYNEGIAANNFEINELISERDTLLSTIEDQKANDSTEYLKQELIEFLNFEELTPEILHRLISKIEVKEDGTPIIHYRFSNPTPVQKQ</sequence>
<reference evidence="3" key="1">
    <citation type="journal article" date="2014" name="Int. J. Syst. Evol. Microbiol.">
        <title>Complete genome sequence of Corynebacterium casei LMG S-19264T (=DSM 44701T), isolated from a smear-ripened cheese.</title>
        <authorList>
            <consortium name="US DOE Joint Genome Institute (JGI-PGF)"/>
            <person name="Walter F."/>
            <person name="Albersmeier A."/>
            <person name="Kalinowski J."/>
            <person name="Ruckert C."/>
        </authorList>
    </citation>
    <scope>NUCLEOTIDE SEQUENCE</scope>
    <source>
        <strain evidence="3">CGMCC 1.15454</strain>
    </source>
</reference>
<dbReference type="PROSITE" id="PS51736">
    <property type="entry name" value="RECOMBINASES_3"/>
    <property type="match status" value="1"/>
</dbReference>
<feature type="domain" description="Recombinase" evidence="2">
    <location>
        <begin position="154"/>
        <end position="286"/>
    </location>
</feature>
<dbReference type="Proteomes" id="UP000621492">
    <property type="component" value="Unassembled WGS sequence"/>
</dbReference>
<evidence type="ECO:0000313" key="3">
    <source>
        <dbReference type="EMBL" id="GGB62294.1"/>
    </source>
</evidence>
<dbReference type="InterPro" id="IPR038109">
    <property type="entry name" value="DNA_bind_recomb_sf"/>
</dbReference>
<dbReference type="InterPro" id="IPR025827">
    <property type="entry name" value="Zn_ribbon_recom_dom"/>
</dbReference>
<dbReference type="PANTHER" id="PTHR30461:SF23">
    <property type="entry name" value="DNA RECOMBINASE-RELATED"/>
    <property type="match status" value="1"/>
</dbReference>
<dbReference type="InterPro" id="IPR036162">
    <property type="entry name" value="Resolvase-like_N_sf"/>
</dbReference>
<organism evidence="3 4">
    <name type="scientific">Lentibacillus populi</name>
    <dbReference type="NCBI Taxonomy" id="1827502"/>
    <lineage>
        <taxon>Bacteria</taxon>
        <taxon>Bacillati</taxon>
        <taxon>Bacillota</taxon>
        <taxon>Bacilli</taxon>
        <taxon>Bacillales</taxon>
        <taxon>Bacillaceae</taxon>
        <taxon>Lentibacillus</taxon>
    </lineage>
</organism>
<dbReference type="Pfam" id="PF13408">
    <property type="entry name" value="Zn_ribbon_recom"/>
    <property type="match status" value="1"/>
</dbReference>
<keyword evidence="4" id="KW-1185">Reference proteome</keyword>
<evidence type="ECO:0008006" key="5">
    <source>
        <dbReference type="Google" id="ProtNLM"/>
    </source>
</evidence>
<evidence type="ECO:0000259" key="1">
    <source>
        <dbReference type="PROSITE" id="PS51736"/>
    </source>
</evidence>
<reference evidence="3" key="2">
    <citation type="submission" date="2020-09" db="EMBL/GenBank/DDBJ databases">
        <authorList>
            <person name="Sun Q."/>
            <person name="Zhou Y."/>
        </authorList>
    </citation>
    <scope>NUCLEOTIDE SEQUENCE</scope>
    <source>
        <strain evidence="3">CGMCC 1.15454</strain>
    </source>
</reference>
<evidence type="ECO:0000313" key="4">
    <source>
        <dbReference type="Proteomes" id="UP000621492"/>
    </source>
</evidence>
<dbReference type="AlphaFoldDB" id="A0A9W5X858"/>